<dbReference type="InterPro" id="IPR024072">
    <property type="entry name" value="DHFR-like_dom_sf"/>
</dbReference>
<dbReference type="Proteomes" id="UP000178759">
    <property type="component" value="Unassembled WGS sequence"/>
</dbReference>
<dbReference type="EMBL" id="MFJV01000001">
    <property type="protein sequence ID" value="OGG24343.1"/>
    <property type="molecule type" value="Genomic_DNA"/>
</dbReference>
<gene>
    <name evidence="2" type="ORF">A3A79_04120</name>
</gene>
<protein>
    <recommendedName>
        <fullName evidence="1">Bacterial bifunctional deaminase-reductase C-terminal domain-containing protein</fullName>
    </recommendedName>
</protein>
<proteinExistence type="predicted"/>
<dbReference type="SUPFAM" id="SSF53597">
    <property type="entry name" value="Dihydrofolate reductase-like"/>
    <property type="match status" value="1"/>
</dbReference>
<dbReference type="GO" id="GO:0009231">
    <property type="term" value="P:riboflavin biosynthetic process"/>
    <property type="evidence" value="ECO:0007669"/>
    <property type="project" value="InterPro"/>
</dbReference>
<evidence type="ECO:0000313" key="2">
    <source>
        <dbReference type="EMBL" id="OGG24343.1"/>
    </source>
</evidence>
<dbReference type="InterPro" id="IPR002734">
    <property type="entry name" value="RibDG_C"/>
</dbReference>
<dbReference type="STRING" id="1798392.A3A79_04120"/>
<dbReference type="Pfam" id="PF01872">
    <property type="entry name" value="RibD_C"/>
    <property type="match status" value="1"/>
</dbReference>
<feature type="domain" description="Bacterial bifunctional deaminase-reductase C-terminal" evidence="1">
    <location>
        <begin position="2"/>
        <end position="156"/>
    </location>
</feature>
<evidence type="ECO:0000313" key="3">
    <source>
        <dbReference type="Proteomes" id="UP000178759"/>
    </source>
</evidence>
<dbReference type="PANTHER" id="PTHR38011:SF11">
    <property type="entry name" value="2,5-DIAMINO-6-RIBOSYLAMINO-4(3H)-PYRIMIDINONE 5'-PHOSPHATE REDUCTASE"/>
    <property type="match status" value="1"/>
</dbReference>
<evidence type="ECO:0000259" key="1">
    <source>
        <dbReference type="Pfam" id="PF01872"/>
    </source>
</evidence>
<accession>A0A1F6AIU4</accession>
<comment type="caution">
    <text evidence="2">The sequence shown here is derived from an EMBL/GenBank/DDBJ whole genome shotgun (WGS) entry which is preliminary data.</text>
</comment>
<name>A0A1F6AIU4_9BACT</name>
<dbReference type="InterPro" id="IPR050765">
    <property type="entry name" value="Riboflavin_Biosynth_HTPR"/>
</dbReference>
<reference evidence="2 3" key="1">
    <citation type="journal article" date="2016" name="Nat. Commun.">
        <title>Thousands of microbial genomes shed light on interconnected biogeochemical processes in an aquifer system.</title>
        <authorList>
            <person name="Anantharaman K."/>
            <person name="Brown C.T."/>
            <person name="Hug L.A."/>
            <person name="Sharon I."/>
            <person name="Castelle C.J."/>
            <person name="Probst A.J."/>
            <person name="Thomas B.C."/>
            <person name="Singh A."/>
            <person name="Wilkins M.J."/>
            <person name="Karaoz U."/>
            <person name="Brodie E.L."/>
            <person name="Williams K.H."/>
            <person name="Hubbard S.S."/>
            <person name="Banfield J.F."/>
        </authorList>
    </citation>
    <scope>NUCLEOTIDE SEQUENCE [LARGE SCALE GENOMIC DNA]</scope>
</reference>
<sequence length="171" mass="19520">MKIILMFVSSLDGKITKDDDPEVTHWSSKEDQALFSRIKNKSSLLVMGRKTYEAAHIQLKPGILRIVLTHNPQKGVPGILEFTDETPRELVNRLKNKYKQMLLLGGSDIATQFFKEKLIDEVWLTIEPEIFGKGTPIVTDESPNVSLKLISLRRLNPHGTLHVRYEVIERS</sequence>
<organism evidence="2 3">
    <name type="scientific">Candidatus Gottesmanbacteria bacterium RIFCSPLOWO2_01_FULL_43_11b</name>
    <dbReference type="NCBI Taxonomy" id="1798392"/>
    <lineage>
        <taxon>Bacteria</taxon>
        <taxon>Candidatus Gottesmaniibacteriota</taxon>
    </lineage>
</organism>
<dbReference type="GO" id="GO:0008703">
    <property type="term" value="F:5-amino-6-(5-phosphoribosylamino)uracil reductase activity"/>
    <property type="evidence" value="ECO:0007669"/>
    <property type="project" value="InterPro"/>
</dbReference>
<dbReference type="PANTHER" id="PTHR38011">
    <property type="entry name" value="DIHYDROFOLATE REDUCTASE FAMILY PROTEIN (AFU_ORTHOLOGUE AFUA_8G06820)"/>
    <property type="match status" value="1"/>
</dbReference>
<dbReference type="Gene3D" id="3.40.430.10">
    <property type="entry name" value="Dihydrofolate Reductase, subunit A"/>
    <property type="match status" value="1"/>
</dbReference>
<dbReference type="AlphaFoldDB" id="A0A1F6AIU4"/>